<dbReference type="InterPro" id="IPR052762">
    <property type="entry name" value="PCW_deacetylase/CE"/>
</dbReference>
<evidence type="ECO:0000259" key="2">
    <source>
        <dbReference type="Pfam" id="PF13472"/>
    </source>
</evidence>
<proteinExistence type="predicted"/>
<dbReference type="InterPro" id="IPR037461">
    <property type="entry name" value="CtCE2-like_dom"/>
</dbReference>
<evidence type="ECO:0000313" key="3">
    <source>
        <dbReference type="EMBL" id="PVI07148.1"/>
    </source>
</evidence>
<protein>
    <submittedName>
        <fullName evidence="3">Lipase, GDSL-like protein</fullName>
    </submittedName>
</protein>
<dbReference type="Gene3D" id="3.40.50.1110">
    <property type="entry name" value="SGNH hydrolase"/>
    <property type="match status" value="1"/>
</dbReference>
<dbReference type="PANTHER" id="PTHR37834:SF2">
    <property type="entry name" value="ESTERASE, SGNH HYDROLASE-TYPE"/>
    <property type="match status" value="1"/>
</dbReference>
<accession>A0A2V1E963</accession>
<dbReference type="CDD" id="cd01831">
    <property type="entry name" value="Endoglucanase_E_like"/>
    <property type="match status" value="1"/>
</dbReference>
<dbReference type="Pfam" id="PF13472">
    <property type="entry name" value="Lipase_GDSL_2"/>
    <property type="match status" value="1"/>
</dbReference>
<dbReference type="AlphaFoldDB" id="A0A2V1E963"/>
<dbReference type="InterPro" id="IPR013830">
    <property type="entry name" value="SGNH_hydro"/>
</dbReference>
<keyword evidence="1" id="KW-0732">Signal</keyword>
<keyword evidence="4" id="KW-1185">Reference proteome</keyword>
<gene>
    <name evidence="3" type="ORF">DM02DRAFT_581122</name>
</gene>
<reference evidence="3 4" key="1">
    <citation type="journal article" date="2018" name="Sci. Rep.">
        <title>Comparative genomics provides insights into the lifestyle and reveals functional heterogeneity of dark septate endophytic fungi.</title>
        <authorList>
            <person name="Knapp D.G."/>
            <person name="Nemeth J.B."/>
            <person name="Barry K."/>
            <person name="Hainaut M."/>
            <person name="Henrissat B."/>
            <person name="Johnson J."/>
            <person name="Kuo A."/>
            <person name="Lim J.H.P."/>
            <person name="Lipzen A."/>
            <person name="Nolan M."/>
            <person name="Ohm R.A."/>
            <person name="Tamas L."/>
            <person name="Grigoriev I.V."/>
            <person name="Spatafora J.W."/>
            <person name="Nagy L.G."/>
            <person name="Kovacs G.M."/>
        </authorList>
    </citation>
    <scope>NUCLEOTIDE SEQUENCE [LARGE SCALE GENOMIC DNA]</scope>
    <source>
        <strain evidence="3 4">DSE2036</strain>
    </source>
</reference>
<name>A0A2V1E963_9PLEO</name>
<dbReference type="GO" id="GO:0052689">
    <property type="term" value="F:carboxylic ester hydrolase activity"/>
    <property type="evidence" value="ECO:0007669"/>
    <property type="project" value="InterPro"/>
</dbReference>
<dbReference type="SUPFAM" id="SSF52266">
    <property type="entry name" value="SGNH hydrolase"/>
    <property type="match status" value="1"/>
</dbReference>
<dbReference type="EMBL" id="KZ805305">
    <property type="protein sequence ID" value="PVI07148.1"/>
    <property type="molecule type" value="Genomic_DNA"/>
</dbReference>
<evidence type="ECO:0000256" key="1">
    <source>
        <dbReference type="SAM" id="SignalP"/>
    </source>
</evidence>
<evidence type="ECO:0000313" key="4">
    <source>
        <dbReference type="Proteomes" id="UP000244855"/>
    </source>
</evidence>
<feature type="signal peptide" evidence="1">
    <location>
        <begin position="1"/>
        <end position="18"/>
    </location>
</feature>
<dbReference type="PANTHER" id="PTHR37834">
    <property type="entry name" value="GDSL-LIKE LIPASE/ACYLHYDROLASE DOMAIN PROTEIN (AFU_ORTHOLOGUE AFUA_2G00620)"/>
    <property type="match status" value="1"/>
</dbReference>
<dbReference type="InterPro" id="IPR036514">
    <property type="entry name" value="SGNH_hydro_sf"/>
</dbReference>
<organism evidence="3 4">
    <name type="scientific">Periconia macrospinosa</name>
    <dbReference type="NCBI Taxonomy" id="97972"/>
    <lineage>
        <taxon>Eukaryota</taxon>
        <taxon>Fungi</taxon>
        <taxon>Dikarya</taxon>
        <taxon>Ascomycota</taxon>
        <taxon>Pezizomycotina</taxon>
        <taxon>Dothideomycetes</taxon>
        <taxon>Pleosporomycetidae</taxon>
        <taxon>Pleosporales</taxon>
        <taxon>Massarineae</taxon>
        <taxon>Periconiaceae</taxon>
        <taxon>Periconia</taxon>
    </lineage>
</organism>
<dbReference type="OrthoDB" id="426133at2759"/>
<dbReference type="Proteomes" id="UP000244855">
    <property type="component" value="Unassembled WGS sequence"/>
</dbReference>
<feature type="domain" description="SGNH hydrolase-type esterase" evidence="2">
    <location>
        <begin position="176"/>
        <end position="372"/>
    </location>
</feature>
<sequence>MKVFSLCALVSLCTLTAATIYENGRERPTRFIDTKIASLGSNATAWSTYGPNATELSYKGRWDSQHISWWAAPGLKFAFTGENVAITFGPHTTNTVLVAYRVAGLDWQLSNITTNATHQFVSPSNPGLNATLPSQLPLTFELRVTNWAYGVQISAVHLAKNEKLIKVPEFSRRIEFIGDSLQSGYGATYEAFSGFGYTVGAGLGETEFSVTAYPGICLHDANCWGNPRGQTYQFFHTSDTSPRALALYNSTPPLYPFASQPTPTDLVIINIGTNDNNTANPVRGDSYYRSYLSFVPRVHETFPDAEIVLMGLWGNFVRQGNTWVQQAKFIDEVERVARELGEQGFPVSYFDTKGILQHGDIGPTFHPTDAGHIKVASHLMRYINIKFGWELKATGPEVQHETLYWNDQVNY</sequence>
<feature type="chain" id="PRO_5016053253" evidence="1">
    <location>
        <begin position="19"/>
        <end position="411"/>
    </location>
</feature>